<protein>
    <recommendedName>
        <fullName evidence="4">Type II toxin-antitoxin system RelE/ParE family toxin</fullName>
    </recommendedName>
</protein>
<evidence type="ECO:0000313" key="2">
    <source>
        <dbReference type="EMBL" id="ARJ43496.1"/>
    </source>
</evidence>
<evidence type="ECO:0008006" key="4">
    <source>
        <dbReference type="Google" id="ProtNLM"/>
    </source>
</evidence>
<proteinExistence type="predicted"/>
<evidence type="ECO:0000313" key="3">
    <source>
        <dbReference type="Proteomes" id="UP000192900"/>
    </source>
</evidence>
<dbReference type="InterPro" id="IPR007712">
    <property type="entry name" value="RelE/ParE_toxin"/>
</dbReference>
<keyword evidence="3" id="KW-1185">Reference proteome</keyword>
<gene>
    <name evidence="2" type="ORF">B1H58_16590</name>
</gene>
<dbReference type="InterPro" id="IPR035093">
    <property type="entry name" value="RelE/ParE_toxin_dom_sf"/>
</dbReference>
<dbReference type="STRING" id="1891675.B1H58_16590"/>
<dbReference type="InterPro" id="IPR052747">
    <property type="entry name" value="TA_system_RelE_toxin"/>
</dbReference>
<dbReference type="PANTHER" id="PTHR38813">
    <property type="match status" value="1"/>
</dbReference>
<reference evidence="2 3" key="1">
    <citation type="submission" date="2017-02" db="EMBL/GenBank/DDBJ databases">
        <title>Complete genome sequence of the drought resistance-promoting endophyte Pantoea alhagi LTYR-11Z.</title>
        <authorList>
            <person name="Zhang L."/>
        </authorList>
    </citation>
    <scope>NUCLEOTIDE SEQUENCE [LARGE SCALE GENOMIC DNA]</scope>
    <source>
        <strain evidence="2 3">LTYR-11Z</strain>
    </source>
</reference>
<dbReference type="KEGG" id="palh:B1H58_16590"/>
<dbReference type="Pfam" id="PF05016">
    <property type="entry name" value="ParE_toxin"/>
    <property type="match status" value="1"/>
</dbReference>
<dbReference type="SUPFAM" id="SSF143011">
    <property type="entry name" value="RelE-like"/>
    <property type="match status" value="1"/>
</dbReference>
<keyword evidence="1" id="KW-1277">Toxin-antitoxin system</keyword>
<evidence type="ECO:0000256" key="1">
    <source>
        <dbReference type="ARBA" id="ARBA00022649"/>
    </source>
</evidence>
<dbReference type="PANTHER" id="PTHR38813:SF1">
    <property type="entry name" value="TOXIN RELE1-RELATED"/>
    <property type="match status" value="1"/>
</dbReference>
<accession>A0A1W6B8P9</accession>
<dbReference type="EMBL" id="CP019706">
    <property type="protein sequence ID" value="ARJ43496.1"/>
    <property type="molecule type" value="Genomic_DNA"/>
</dbReference>
<name>A0A1W6B8P9_9GAMM</name>
<dbReference type="Gene3D" id="3.30.2310.20">
    <property type="entry name" value="RelE-like"/>
    <property type="match status" value="1"/>
</dbReference>
<dbReference type="Proteomes" id="UP000192900">
    <property type="component" value="Chromosome"/>
</dbReference>
<sequence length="86" mass="10159">MVKVIWSKRASKHLLKIDRRYQNTIYQKVGELVAFPLVTLDIKKLQASDNQYRLRVGDYRVLFELIYGEPVVLEIKEVARRTSSTY</sequence>
<dbReference type="AlphaFoldDB" id="A0A1W6B8P9"/>
<organism evidence="2 3">
    <name type="scientific">Pantoea alhagi</name>
    <dbReference type="NCBI Taxonomy" id="1891675"/>
    <lineage>
        <taxon>Bacteria</taxon>
        <taxon>Pseudomonadati</taxon>
        <taxon>Pseudomonadota</taxon>
        <taxon>Gammaproteobacteria</taxon>
        <taxon>Enterobacterales</taxon>
        <taxon>Erwiniaceae</taxon>
        <taxon>Pantoea</taxon>
    </lineage>
</organism>
<dbReference type="RefSeq" id="WP_085071552.1">
    <property type="nucleotide sequence ID" value="NZ_CP019706.1"/>
</dbReference>
<dbReference type="OrthoDB" id="5570653at2"/>